<comment type="caution">
    <text evidence="2">The sequence shown here is derived from an EMBL/GenBank/DDBJ whole genome shotgun (WGS) entry which is preliminary data.</text>
</comment>
<evidence type="ECO:0000313" key="2">
    <source>
        <dbReference type="EMBL" id="MDN5204535.1"/>
    </source>
</evidence>
<keyword evidence="3" id="KW-1185">Reference proteome</keyword>
<accession>A0ABT8KUU1</accession>
<dbReference type="Proteomes" id="UP001172082">
    <property type="component" value="Unassembled WGS sequence"/>
</dbReference>
<sequence>MERDKEKDEIIQQLTEMLNKPGGKQAARFALNTMGAIPIVGGAIAAAGAAWGEKEQQNFNEKITEWATQTHVDLNKVLKVLELELREPTKANLSLLFGEVLNIELPLDYPDNGGLQVATVLHNETVAEFRPYEEKGWITITSNGNMTNMGANNKIGDSIEDLKRPYGFGNGFVITCHKSLYE</sequence>
<dbReference type="RefSeq" id="WP_346754555.1">
    <property type="nucleotide sequence ID" value="NZ_JAUJEA010000011.1"/>
</dbReference>
<dbReference type="EMBL" id="JAUJEA010000011">
    <property type="protein sequence ID" value="MDN5204535.1"/>
    <property type="molecule type" value="Genomic_DNA"/>
</dbReference>
<gene>
    <name evidence="2" type="ORF">QQ008_24295</name>
</gene>
<feature type="transmembrane region" description="Helical" evidence="1">
    <location>
        <begin position="29"/>
        <end position="51"/>
    </location>
</feature>
<organism evidence="2 3">
    <name type="scientific">Splendidivirga corallicola</name>
    <dbReference type="NCBI Taxonomy" id="3051826"/>
    <lineage>
        <taxon>Bacteria</taxon>
        <taxon>Pseudomonadati</taxon>
        <taxon>Bacteroidota</taxon>
        <taxon>Cytophagia</taxon>
        <taxon>Cytophagales</taxon>
        <taxon>Splendidivirgaceae</taxon>
        <taxon>Splendidivirga</taxon>
    </lineage>
</organism>
<keyword evidence="1" id="KW-1133">Transmembrane helix</keyword>
<keyword evidence="1" id="KW-0472">Membrane</keyword>
<evidence type="ECO:0000256" key="1">
    <source>
        <dbReference type="SAM" id="Phobius"/>
    </source>
</evidence>
<proteinExistence type="predicted"/>
<name>A0ABT8KUU1_9BACT</name>
<evidence type="ECO:0000313" key="3">
    <source>
        <dbReference type="Proteomes" id="UP001172082"/>
    </source>
</evidence>
<reference evidence="2" key="1">
    <citation type="submission" date="2023-06" db="EMBL/GenBank/DDBJ databases">
        <title>Genomic of Parafulvivirga corallium.</title>
        <authorList>
            <person name="Wang G."/>
        </authorList>
    </citation>
    <scope>NUCLEOTIDE SEQUENCE</scope>
    <source>
        <strain evidence="2">BMA10</strain>
    </source>
</reference>
<keyword evidence="1" id="KW-0812">Transmembrane</keyword>
<protein>
    <submittedName>
        <fullName evidence="2">Uncharacterized protein</fullName>
    </submittedName>
</protein>